<feature type="binding site" evidence="5">
    <location>
        <position position="229"/>
    </location>
    <ligand>
        <name>FAD</name>
        <dbReference type="ChEBI" id="CHEBI:57692"/>
    </ligand>
</feature>
<gene>
    <name evidence="9" type="ORF">EHI47_07335</name>
</gene>
<evidence type="ECO:0000313" key="10">
    <source>
        <dbReference type="Proteomes" id="UP000283817"/>
    </source>
</evidence>
<feature type="binding site" evidence="5">
    <location>
        <begin position="454"/>
        <end position="455"/>
    </location>
    <ligand>
        <name>FAD</name>
        <dbReference type="ChEBI" id="CHEBI:57692"/>
    </ligand>
</feature>
<dbReference type="InterPro" id="IPR007867">
    <property type="entry name" value="GMC_OxRtase_C"/>
</dbReference>
<feature type="binding site" evidence="5">
    <location>
        <position position="487"/>
    </location>
    <ligand>
        <name>FAD</name>
        <dbReference type="ChEBI" id="CHEBI:57692"/>
    </ligand>
</feature>
<evidence type="ECO:0000256" key="2">
    <source>
        <dbReference type="ARBA" id="ARBA00010790"/>
    </source>
</evidence>
<keyword evidence="4 5" id="KW-0274">FAD</keyword>
<dbReference type="PANTHER" id="PTHR11552:SF147">
    <property type="entry name" value="CHOLINE DEHYDROGENASE, MITOCHONDRIAL"/>
    <property type="match status" value="1"/>
</dbReference>
<evidence type="ECO:0000259" key="8">
    <source>
        <dbReference type="PROSITE" id="PS00624"/>
    </source>
</evidence>
<comment type="caution">
    <text evidence="9">The sequence shown here is derived from an EMBL/GenBank/DDBJ whole genome shotgun (WGS) entry which is preliminary data.</text>
</comment>
<protein>
    <submittedName>
        <fullName evidence="9">GMC family oxidoreductase</fullName>
    </submittedName>
</protein>
<dbReference type="AlphaFoldDB" id="A0A444I7V1"/>
<evidence type="ECO:0000259" key="7">
    <source>
        <dbReference type="PROSITE" id="PS00623"/>
    </source>
</evidence>
<comment type="similarity">
    <text evidence="2 6">Belongs to the GMC oxidoreductase family.</text>
</comment>
<dbReference type="SUPFAM" id="SSF51905">
    <property type="entry name" value="FAD/NAD(P)-binding domain"/>
    <property type="match status" value="1"/>
</dbReference>
<comment type="cofactor">
    <cofactor evidence="1 5">
        <name>FAD</name>
        <dbReference type="ChEBI" id="CHEBI:57692"/>
    </cofactor>
</comment>
<dbReference type="RefSeq" id="WP_128410137.1">
    <property type="nucleotide sequence ID" value="NZ_SBHX01000017.1"/>
</dbReference>
<dbReference type="Proteomes" id="UP000283817">
    <property type="component" value="Unassembled WGS sequence"/>
</dbReference>
<dbReference type="PIRSF" id="PIRSF000137">
    <property type="entry name" value="Alcohol_oxidase"/>
    <property type="match status" value="1"/>
</dbReference>
<sequence>MDAASIARSTEFDVIICGAGTSGSVIARRLTDNRDIKVLLLESGGTTYSPAITEAVRWPENIAADHDWKFHAEPEPGLGGRSLLMSMGRVVGGSSSINAMIWARGHKADWDHYADEAGDPAWNYSNILKIYQRIEDYRGKADTVRGTEGPVKVFQPAHPHPVAPALVDAARSVGIPSFTTPNGLMMEEKNGASISDVRAEGEKRITIYDAYLRPVEDRANLTLLTNADVHRVVVHGGRAVGVDVFVEGRLHRFRAAEHVVLSAGAINTPRILLQSGIGNSVDLKRLGIAVVNHLPGVGENLQDHICFPSIFKFKSEMPARGNGSEATIYATLGSKSMSPDVVMCQGEFPICSPELAQAHEIPANAWSLVAGLARPLSRGRVKLRAADPSSDVLLQLNTLSHPDDLDLAKQIVKLSREIGEQPSLRATTERQILPGDNYRDDLDTFVKLSGVPFWHQTCTAKMGRDEMSVVDSKLKVHGIENLTVADGSVFPRIPTGNTMAPCVVVGERAADILQQDLLRYTLRPAEAEFRY</sequence>
<dbReference type="InterPro" id="IPR012132">
    <property type="entry name" value="GMC_OxRdtase"/>
</dbReference>
<accession>A0A444I7V1</accession>
<organism evidence="9 10">
    <name type="scientific">Rhizobium leguminosarum</name>
    <dbReference type="NCBI Taxonomy" id="384"/>
    <lineage>
        <taxon>Bacteria</taxon>
        <taxon>Pseudomonadati</taxon>
        <taxon>Pseudomonadota</taxon>
        <taxon>Alphaproteobacteria</taxon>
        <taxon>Hyphomicrobiales</taxon>
        <taxon>Rhizobiaceae</taxon>
        <taxon>Rhizobium/Agrobacterium group</taxon>
        <taxon>Rhizobium</taxon>
    </lineage>
</organism>
<dbReference type="SUPFAM" id="SSF54373">
    <property type="entry name" value="FAD-linked reductases, C-terminal domain"/>
    <property type="match status" value="1"/>
</dbReference>
<dbReference type="PROSITE" id="PS00624">
    <property type="entry name" value="GMC_OXRED_2"/>
    <property type="match status" value="1"/>
</dbReference>
<evidence type="ECO:0000256" key="6">
    <source>
        <dbReference type="RuleBase" id="RU003968"/>
    </source>
</evidence>
<dbReference type="EMBL" id="SBHX01000017">
    <property type="protein sequence ID" value="RWX34203.1"/>
    <property type="molecule type" value="Genomic_DNA"/>
</dbReference>
<evidence type="ECO:0000256" key="5">
    <source>
        <dbReference type="PIRSR" id="PIRSR000137-2"/>
    </source>
</evidence>
<dbReference type="Gene3D" id="3.30.560.10">
    <property type="entry name" value="Glucose Oxidase, domain 3"/>
    <property type="match status" value="1"/>
</dbReference>
<feature type="domain" description="Glucose-methanol-choline oxidoreductase N-terminal" evidence="8">
    <location>
        <begin position="264"/>
        <end position="278"/>
    </location>
</feature>
<dbReference type="PROSITE" id="PS00623">
    <property type="entry name" value="GMC_OXRED_1"/>
    <property type="match status" value="1"/>
</dbReference>
<dbReference type="Gene3D" id="3.50.50.60">
    <property type="entry name" value="FAD/NAD(P)-binding domain"/>
    <property type="match status" value="1"/>
</dbReference>
<dbReference type="GO" id="GO:0050660">
    <property type="term" value="F:flavin adenine dinucleotide binding"/>
    <property type="evidence" value="ECO:0007669"/>
    <property type="project" value="InterPro"/>
</dbReference>
<reference evidence="9 10" key="1">
    <citation type="submission" date="2019-01" db="EMBL/GenBank/DDBJ databases">
        <title>RHIZO-ID as a novel technology for direct rhizobia identification.</title>
        <authorList>
            <person name="De Meyer S.E."/>
        </authorList>
    </citation>
    <scope>NUCLEOTIDE SEQUENCE [LARGE SCALE GENOMIC DNA]</scope>
    <source>
        <strain evidence="9 10">WSM448</strain>
    </source>
</reference>
<evidence type="ECO:0000256" key="4">
    <source>
        <dbReference type="ARBA" id="ARBA00022827"/>
    </source>
</evidence>
<dbReference type="Pfam" id="PF00732">
    <property type="entry name" value="GMC_oxred_N"/>
    <property type="match status" value="1"/>
</dbReference>
<feature type="binding site" evidence="5">
    <location>
        <position position="90"/>
    </location>
    <ligand>
        <name>FAD</name>
        <dbReference type="ChEBI" id="CHEBI:57692"/>
    </ligand>
</feature>
<evidence type="ECO:0000256" key="1">
    <source>
        <dbReference type="ARBA" id="ARBA00001974"/>
    </source>
</evidence>
<proteinExistence type="inferred from homology"/>
<keyword evidence="3 6" id="KW-0285">Flavoprotein</keyword>
<dbReference type="Pfam" id="PF05199">
    <property type="entry name" value="GMC_oxred_C"/>
    <property type="match status" value="1"/>
</dbReference>
<dbReference type="InterPro" id="IPR000172">
    <property type="entry name" value="GMC_OxRdtase_N"/>
</dbReference>
<dbReference type="InterPro" id="IPR036188">
    <property type="entry name" value="FAD/NAD-bd_sf"/>
</dbReference>
<feature type="binding site" evidence="5">
    <location>
        <begin position="21"/>
        <end position="22"/>
    </location>
    <ligand>
        <name>FAD</name>
        <dbReference type="ChEBI" id="CHEBI:57692"/>
    </ligand>
</feature>
<evidence type="ECO:0000256" key="3">
    <source>
        <dbReference type="ARBA" id="ARBA00022630"/>
    </source>
</evidence>
<feature type="domain" description="Glucose-methanol-choline oxidoreductase N-terminal" evidence="7">
    <location>
        <begin position="88"/>
        <end position="111"/>
    </location>
</feature>
<dbReference type="GO" id="GO:0016614">
    <property type="term" value="F:oxidoreductase activity, acting on CH-OH group of donors"/>
    <property type="evidence" value="ECO:0007669"/>
    <property type="project" value="InterPro"/>
</dbReference>
<name>A0A444I7V1_RHILE</name>
<evidence type="ECO:0000313" key="9">
    <source>
        <dbReference type="EMBL" id="RWX34203.1"/>
    </source>
</evidence>
<dbReference type="PANTHER" id="PTHR11552">
    <property type="entry name" value="GLUCOSE-METHANOL-CHOLINE GMC OXIDOREDUCTASE"/>
    <property type="match status" value="1"/>
</dbReference>